<dbReference type="Pfam" id="PF04880">
    <property type="entry name" value="NUDE_C"/>
    <property type="match status" value="1"/>
</dbReference>
<keyword evidence="6 8" id="KW-0175">Coiled coil</keyword>
<dbReference type="GO" id="GO:0007020">
    <property type="term" value="P:microtubule nucleation"/>
    <property type="evidence" value="ECO:0007669"/>
    <property type="project" value="TreeGrafter"/>
</dbReference>
<dbReference type="EMBL" id="GGMS01011500">
    <property type="protein sequence ID" value="MBY80703.1"/>
    <property type="molecule type" value="Transcribed_RNA"/>
</dbReference>
<dbReference type="Proteomes" id="UP000694846">
    <property type="component" value="Unplaced"/>
</dbReference>
<keyword evidence="5" id="KW-0493">Microtubule</keyword>
<evidence type="ECO:0000256" key="1">
    <source>
        <dbReference type="ARBA" id="ARBA00004186"/>
    </source>
</evidence>
<dbReference type="GO" id="GO:0000776">
    <property type="term" value="C:kinetochore"/>
    <property type="evidence" value="ECO:0007669"/>
    <property type="project" value="TreeGrafter"/>
</dbReference>
<gene>
    <name evidence="10" type="primary">Nde1</name>
    <name evidence="12" type="synonym">LOC112685990</name>
    <name evidence="10" type="ORF">g.114037</name>
</gene>
<keyword evidence="7" id="KW-0206">Cytoskeleton</keyword>
<dbReference type="GO" id="GO:0005871">
    <property type="term" value="C:kinesin complex"/>
    <property type="evidence" value="ECO:0007669"/>
    <property type="project" value="TreeGrafter"/>
</dbReference>
<dbReference type="GO" id="GO:0005874">
    <property type="term" value="C:microtubule"/>
    <property type="evidence" value="ECO:0007669"/>
    <property type="project" value="UniProtKB-KW"/>
</dbReference>
<keyword evidence="11" id="KW-1185">Reference proteome</keyword>
<reference evidence="12" key="2">
    <citation type="submission" date="2025-04" db="UniProtKB">
        <authorList>
            <consortium name="RefSeq"/>
        </authorList>
    </citation>
    <scope>IDENTIFICATION</scope>
    <source>
        <tissue evidence="12">Whole body</tissue>
    </source>
</reference>
<accession>A0A2S2QSQ9</accession>
<evidence type="ECO:0000256" key="2">
    <source>
        <dbReference type="ARBA" id="ARBA00004300"/>
    </source>
</evidence>
<feature type="domain" description="NUDE" evidence="9">
    <location>
        <begin position="121"/>
        <end position="257"/>
    </location>
</feature>
<dbReference type="PANTHER" id="PTHR10921:SF1">
    <property type="entry name" value="NUCLEAR DISTRIBUTION PROTEIN NUDE HOMOLOG"/>
    <property type="match status" value="1"/>
</dbReference>
<evidence type="ECO:0000313" key="12">
    <source>
        <dbReference type="RefSeq" id="XP_025413855.1"/>
    </source>
</evidence>
<evidence type="ECO:0000313" key="10">
    <source>
        <dbReference type="EMBL" id="MBY80703.1"/>
    </source>
</evidence>
<evidence type="ECO:0000256" key="5">
    <source>
        <dbReference type="ARBA" id="ARBA00022701"/>
    </source>
</evidence>
<feature type="coiled-coil region" evidence="8">
    <location>
        <begin position="9"/>
        <end position="173"/>
    </location>
</feature>
<evidence type="ECO:0000259" key="9">
    <source>
        <dbReference type="Pfam" id="PF04880"/>
    </source>
</evidence>
<comment type="similarity">
    <text evidence="3">Belongs to the nudE family.</text>
</comment>
<dbReference type="GO" id="GO:0007059">
    <property type="term" value="P:chromosome segregation"/>
    <property type="evidence" value="ECO:0007669"/>
    <property type="project" value="TreeGrafter"/>
</dbReference>
<dbReference type="GO" id="GO:0007100">
    <property type="term" value="P:mitotic centrosome separation"/>
    <property type="evidence" value="ECO:0007669"/>
    <property type="project" value="TreeGrafter"/>
</dbReference>
<dbReference type="GO" id="GO:0000132">
    <property type="term" value="P:establishment of mitotic spindle orientation"/>
    <property type="evidence" value="ECO:0007669"/>
    <property type="project" value="TreeGrafter"/>
</dbReference>
<name>A0A2S2QSQ9_9HEMI</name>
<evidence type="ECO:0000256" key="6">
    <source>
        <dbReference type="ARBA" id="ARBA00023054"/>
    </source>
</evidence>
<dbReference type="GO" id="GO:0008017">
    <property type="term" value="F:microtubule binding"/>
    <property type="evidence" value="ECO:0007669"/>
    <property type="project" value="InterPro"/>
</dbReference>
<reference evidence="10" key="1">
    <citation type="submission" date="2018-04" db="EMBL/GenBank/DDBJ databases">
        <title>Transcriptome assembly of Sipha flava.</title>
        <authorList>
            <person name="Scully E.D."/>
            <person name="Geib S.M."/>
            <person name="Palmer N.A."/>
            <person name="Koch K."/>
            <person name="Bradshaw J."/>
            <person name="Heng-Moss T."/>
            <person name="Sarath G."/>
        </authorList>
    </citation>
    <scope>NUCLEOTIDE SEQUENCE</scope>
</reference>
<dbReference type="GO" id="GO:0051642">
    <property type="term" value="P:centrosome localization"/>
    <property type="evidence" value="ECO:0007669"/>
    <property type="project" value="TreeGrafter"/>
</dbReference>
<evidence type="ECO:0000256" key="8">
    <source>
        <dbReference type="SAM" id="Coils"/>
    </source>
</evidence>
<dbReference type="OrthoDB" id="5877028at2759"/>
<sequence>MTNLNEIDTEDWKDKYRALEKEYDDFREQSQSLERELEMDVELLEKNNKELKSKNNQIQFDLETLRTKNREEQQNLMNQIHSLQEEAIHFHERESNYVKYIRELEQKTEDLEKLQRETCASLGDFETKMNDAIERNALLEVELDEKESLQAMVQRLKDEISELKQEIQSKERKLNPDMNESQAAAAVRRCSSFRAAVDNRLSSSAGNTPKTHTKSLSGSVVFHSPPAKLARVGDIVGDLMRKVNVLELKLVEAKQMNVAKTQNCPF</sequence>
<evidence type="ECO:0000256" key="4">
    <source>
        <dbReference type="ARBA" id="ARBA00022490"/>
    </source>
</evidence>
<dbReference type="PANTHER" id="PTHR10921">
    <property type="entry name" value="NUCLEAR DISTRIBUTION PROTEIN NUDE HOMOLOG 1"/>
    <property type="match status" value="1"/>
</dbReference>
<keyword evidence="4" id="KW-0963">Cytoplasm</keyword>
<evidence type="ECO:0000313" key="11">
    <source>
        <dbReference type="Proteomes" id="UP000694846"/>
    </source>
</evidence>
<evidence type="ECO:0000256" key="3">
    <source>
        <dbReference type="ARBA" id="ARBA00007429"/>
    </source>
</evidence>
<dbReference type="AlphaFoldDB" id="A0A2S2QSQ9"/>
<dbReference type="Gene3D" id="6.10.250.1080">
    <property type="match status" value="1"/>
</dbReference>
<evidence type="ECO:0000256" key="7">
    <source>
        <dbReference type="ARBA" id="ARBA00023212"/>
    </source>
</evidence>
<dbReference type="GO" id="GO:0005819">
    <property type="term" value="C:spindle"/>
    <property type="evidence" value="ECO:0007669"/>
    <property type="project" value="UniProtKB-SubCell"/>
</dbReference>
<dbReference type="InterPro" id="IPR033494">
    <property type="entry name" value="NUDE"/>
</dbReference>
<dbReference type="GO" id="GO:0005813">
    <property type="term" value="C:centrosome"/>
    <property type="evidence" value="ECO:0007669"/>
    <property type="project" value="UniProtKB-SubCell"/>
</dbReference>
<comment type="subcellular location">
    <subcellularLocation>
        <location evidence="2">Cytoplasm</location>
        <location evidence="2">Cytoskeleton</location>
        <location evidence="2">Microtubule organizing center</location>
        <location evidence="2">Centrosome</location>
    </subcellularLocation>
    <subcellularLocation>
        <location evidence="1">Cytoplasm</location>
        <location evidence="1">Cytoskeleton</location>
        <location evidence="1">Spindle</location>
    </subcellularLocation>
</comment>
<dbReference type="GO" id="GO:0047496">
    <property type="term" value="P:vesicle transport along microtubule"/>
    <property type="evidence" value="ECO:0007669"/>
    <property type="project" value="TreeGrafter"/>
</dbReference>
<organism evidence="10">
    <name type="scientific">Sipha flava</name>
    <name type="common">yellow sugarcane aphid</name>
    <dbReference type="NCBI Taxonomy" id="143950"/>
    <lineage>
        <taxon>Eukaryota</taxon>
        <taxon>Metazoa</taxon>
        <taxon>Ecdysozoa</taxon>
        <taxon>Arthropoda</taxon>
        <taxon>Hexapoda</taxon>
        <taxon>Insecta</taxon>
        <taxon>Pterygota</taxon>
        <taxon>Neoptera</taxon>
        <taxon>Paraneoptera</taxon>
        <taxon>Hemiptera</taxon>
        <taxon>Sternorrhyncha</taxon>
        <taxon>Aphidomorpha</taxon>
        <taxon>Aphidoidea</taxon>
        <taxon>Aphididae</taxon>
        <taxon>Sipha</taxon>
    </lineage>
</organism>
<protein>
    <submittedName>
        <fullName evidence="10">Nuclear distribution protein nudE 1</fullName>
    </submittedName>
    <submittedName>
        <fullName evidence="12">Nuclear distribution protein nudE homolog 1</fullName>
    </submittedName>
</protein>
<dbReference type="RefSeq" id="XP_025413855.1">
    <property type="nucleotide sequence ID" value="XM_025558070.1"/>
</dbReference>
<proteinExistence type="inferred from homology"/>
<dbReference type="InterPro" id="IPR006964">
    <property type="entry name" value="NUDE_dom"/>
</dbReference>